<organism evidence="2 3">
    <name type="scientific">Naegleria fowleri</name>
    <name type="common">Brain eating amoeba</name>
    <dbReference type="NCBI Taxonomy" id="5763"/>
    <lineage>
        <taxon>Eukaryota</taxon>
        <taxon>Discoba</taxon>
        <taxon>Heterolobosea</taxon>
        <taxon>Tetramitia</taxon>
        <taxon>Eutetramitia</taxon>
        <taxon>Vahlkampfiidae</taxon>
        <taxon>Naegleria</taxon>
    </lineage>
</organism>
<dbReference type="InterPro" id="IPR036188">
    <property type="entry name" value="FAD/NAD-bd_sf"/>
</dbReference>
<feature type="domain" description="Amine oxidase" evidence="1">
    <location>
        <begin position="27"/>
        <end position="83"/>
    </location>
</feature>
<dbReference type="InterPro" id="IPR002937">
    <property type="entry name" value="Amino_oxidase"/>
</dbReference>
<dbReference type="SUPFAM" id="SSF51905">
    <property type="entry name" value="FAD/NAD(P)-binding domain"/>
    <property type="match status" value="1"/>
</dbReference>
<dbReference type="VEuPathDB" id="AmoebaDB:FDP41_010189"/>
<dbReference type="InterPro" id="IPR050281">
    <property type="entry name" value="Flavin_monoamine_oxidase"/>
</dbReference>
<name>A0A6A5ARZ1_NAEFO</name>
<dbReference type="PANTHER" id="PTHR10742">
    <property type="entry name" value="FLAVIN MONOAMINE OXIDASE"/>
    <property type="match status" value="1"/>
</dbReference>
<dbReference type="RefSeq" id="XP_044556229.1">
    <property type="nucleotide sequence ID" value="XM_044700459.1"/>
</dbReference>
<dbReference type="VEuPathDB" id="AmoebaDB:NfTy_034980"/>
<dbReference type="PANTHER" id="PTHR10742:SF418">
    <property type="entry name" value="AMINE OXIDASE DOMAIN-CONTAINING PROTEIN"/>
    <property type="match status" value="1"/>
</dbReference>
<dbReference type="Gene3D" id="3.90.660.10">
    <property type="match status" value="1"/>
</dbReference>
<protein>
    <recommendedName>
        <fullName evidence="1">Amine oxidase domain-containing protein</fullName>
    </recommendedName>
</protein>
<evidence type="ECO:0000313" key="2">
    <source>
        <dbReference type="EMBL" id="KAF0971513.1"/>
    </source>
</evidence>
<dbReference type="Gene3D" id="3.50.50.60">
    <property type="entry name" value="FAD/NAD(P)-binding domain"/>
    <property type="match status" value="2"/>
</dbReference>
<dbReference type="Pfam" id="PF01593">
    <property type="entry name" value="Amino_oxidase"/>
    <property type="match status" value="2"/>
</dbReference>
<keyword evidence="3" id="KW-1185">Reference proteome</keyword>
<dbReference type="GeneID" id="68117404"/>
<dbReference type="VEuPathDB" id="AmoebaDB:NF0121700"/>
<gene>
    <name evidence="2" type="ORF">FDP41_010189</name>
</gene>
<dbReference type="GO" id="GO:0016491">
    <property type="term" value="F:oxidoreductase activity"/>
    <property type="evidence" value="ECO:0007669"/>
    <property type="project" value="InterPro"/>
</dbReference>
<accession>A0A6A5ARZ1</accession>
<feature type="domain" description="Amine oxidase" evidence="1">
    <location>
        <begin position="99"/>
        <end position="172"/>
    </location>
</feature>
<sequence>MNKQQTLSSHKHSRHHYKICIIGGGAAGLTAANTLAENDQHDFMVLEASERIGGRVCSNRERGIELGGEFVHGEGSILWDKIHSKTYHLNDNNDGYLGDIRNWQNIHHVAGAYSFALTTDASKRHYIEQPRVVLGQPIDSKIYFAGEAYCQHSPATIHGAMETGQKVALEILKSSQTAPRMSKL</sequence>
<proteinExistence type="predicted"/>
<dbReference type="Proteomes" id="UP000444721">
    <property type="component" value="Unassembled WGS sequence"/>
</dbReference>
<evidence type="ECO:0000313" key="3">
    <source>
        <dbReference type="Proteomes" id="UP000444721"/>
    </source>
</evidence>
<dbReference type="AlphaFoldDB" id="A0A6A5ARZ1"/>
<reference evidence="2 3" key="1">
    <citation type="journal article" date="2019" name="Sci. Rep.">
        <title>Nanopore sequencing improves the draft genome of the human pathogenic amoeba Naegleria fowleri.</title>
        <authorList>
            <person name="Liechti N."/>
            <person name="Schurch N."/>
            <person name="Bruggmann R."/>
            <person name="Wittwer M."/>
        </authorList>
    </citation>
    <scope>NUCLEOTIDE SEQUENCE [LARGE SCALE GENOMIC DNA]</scope>
    <source>
        <strain evidence="2 3">ATCC 30894</strain>
    </source>
</reference>
<comment type="caution">
    <text evidence="2">The sequence shown here is derived from an EMBL/GenBank/DDBJ whole genome shotgun (WGS) entry which is preliminary data.</text>
</comment>
<dbReference type="OrthoDB" id="5046242at2759"/>
<dbReference type="PRINTS" id="PR00420">
    <property type="entry name" value="RNGMNOXGNASE"/>
</dbReference>
<evidence type="ECO:0000259" key="1">
    <source>
        <dbReference type="Pfam" id="PF01593"/>
    </source>
</evidence>
<dbReference type="EMBL" id="VFQX01000077">
    <property type="protein sequence ID" value="KAF0971513.1"/>
    <property type="molecule type" value="Genomic_DNA"/>
</dbReference>